<evidence type="ECO:0000313" key="9">
    <source>
        <dbReference type="Proteomes" id="UP000807342"/>
    </source>
</evidence>
<dbReference type="PROSITE" id="PS50865">
    <property type="entry name" value="ZF_MYND_2"/>
    <property type="match status" value="1"/>
</dbReference>
<dbReference type="OrthoDB" id="265717at2759"/>
<protein>
    <submittedName>
        <fullName evidence="8">SET domain-containing protein</fullName>
    </submittedName>
</protein>
<evidence type="ECO:0000256" key="3">
    <source>
        <dbReference type="ARBA" id="ARBA00022833"/>
    </source>
</evidence>
<dbReference type="InterPro" id="IPR050869">
    <property type="entry name" value="H3K4_H4K5_MeTrfase"/>
</dbReference>
<dbReference type="AlphaFoldDB" id="A0A9P6BXK2"/>
<gene>
    <name evidence="8" type="ORF">P691DRAFT_683395</name>
</gene>
<name>A0A9P6BXK2_9AGAR</name>
<sequence length="633" mass="69414">MLVDPTDAPEITSEIPESPIFSGQSSSYEYLKDPEQRFSLPPGLEVRLTRTQGRGIWNQSQRRKGEILLGEVPTVATLSTRYLATHCSACFFESGDKPLKRCPACQLIHYCDPECQARDWPLHKRECPALQKWLAAAPQASPALSDNSAPGMLIPSDAIRVLGRLLWRRQKKGRDSIWVKETDAMQSHRASLSSNEQTSQLYTHMAHALVRYLGLESLNELAVYGIDSIAALVDLVSRFTTNAFAVTSPTLTPIGVCVSPKVALFNHSCEPNAVLVFPGVPQSPKKDQPKLVVITIKNIPPDEEISISYIDTTLPRYQRQEALKQTYYFTCNCPLCSTTREGGTDVDLREGIYCSRKCGGVCWLPTEEDCFTRCTKCKAVVRDTDAVLDAVRIGQEALEKATRVQFSDPQKAIQLTQNLIPILTSAGLLLSSHPLLALSRLHTTLLITNFRSPFDSDSIELNSPQIQEQRQLSPETKSSLDEAQESLDEAIRSATRTCNGLNQILPYGHPIRGLAVAELGKLLSVDEPAPKHLIDGAVPSPSSPPTTATTSQLASAIPAPYPPSGPQRLKLAYETLVRAKEELMVGFGGGKNEGGQVGLEARKLLVDIEKELGVWREGIRSAIADLPKTTGGR</sequence>
<dbReference type="Pfam" id="PF01753">
    <property type="entry name" value="zf-MYND"/>
    <property type="match status" value="1"/>
</dbReference>
<keyword evidence="9" id="KW-1185">Reference proteome</keyword>
<feature type="domain" description="MYND-type" evidence="7">
    <location>
        <begin position="87"/>
        <end position="127"/>
    </location>
</feature>
<evidence type="ECO:0000259" key="7">
    <source>
        <dbReference type="PROSITE" id="PS50865"/>
    </source>
</evidence>
<keyword evidence="3" id="KW-0862">Zinc</keyword>
<dbReference type="Gene3D" id="1.10.220.160">
    <property type="match status" value="1"/>
</dbReference>
<dbReference type="GO" id="GO:0008270">
    <property type="term" value="F:zinc ion binding"/>
    <property type="evidence" value="ECO:0007669"/>
    <property type="project" value="UniProtKB-KW"/>
</dbReference>
<dbReference type="InterPro" id="IPR001214">
    <property type="entry name" value="SET_dom"/>
</dbReference>
<dbReference type="SMART" id="SM00317">
    <property type="entry name" value="SET"/>
    <property type="match status" value="1"/>
</dbReference>
<dbReference type="SUPFAM" id="SSF144232">
    <property type="entry name" value="HIT/MYND zinc finger-like"/>
    <property type="match status" value="1"/>
</dbReference>
<feature type="compositionally biased region" description="Polar residues" evidence="5">
    <location>
        <begin position="464"/>
        <end position="477"/>
    </location>
</feature>
<proteinExistence type="predicted"/>
<evidence type="ECO:0000256" key="5">
    <source>
        <dbReference type="SAM" id="MobiDB-lite"/>
    </source>
</evidence>
<dbReference type="PANTHER" id="PTHR12197">
    <property type="entry name" value="HISTONE-LYSINE N-METHYLTRANSFERASE SMYD"/>
    <property type="match status" value="1"/>
</dbReference>
<dbReference type="Gene3D" id="2.170.270.10">
    <property type="entry name" value="SET domain"/>
    <property type="match status" value="1"/>
</dbReference>
<keyword evidence="1" id="KW-0479">Metal-binding</keyword>
<dbReference type="GO" id="GO:0005634">
    <property type="term" value="C:nucleus"/>
    <property type="evidence" value="ECO:0007669"/>
    <property type="project" value="TreeGrafter"/>
</dbReference>
<dbReference type="Gene3D" id="6.10.140.2220">
    <property type="match status" value="1"/>
</dbReference>
<feature type="region of interest" description="Disordered" evidence="5">
    <location>
        <begin position="464"/>
        <end position="484"/>
    </location>
</feature>
<reference evidence="8" key="1">
    <citation type="submission" date="2020-11" db="EMBL/GenBank/DDBJ databases">
        <authorList>
            <consortium name="DOE Joint Genome Institute"/>
            <person name="Ahrendt S."/>
            <person name="Riley R."/>
            <person name="Andreopoulos W."/>
            <person name="Labutti K."/>
            <person name="Pangilinan J."/>
            <person name="Ruiz-Duenas F.J."/>
            <person name="Barrasa J.M."/>
            <person name="Sanchez-Garcia M."/>
            <person name="Camarero S."/>
            <person name="Miyauchi S."/>
            <person name="Serrano A."/>
            <person name="Linde D."/>
            <person name="Babiker R."/>
            <person name="Drula E."/>
            <person name="Ayuso-Fernandez I."/>
            <person name="Pacheco R."/>
            <person name="Padilla G."/>
            <person name="Ferreira P."/>
            <person name="Barriuso J."/>
            <person name="Kellner H."/>
            <person name="Castanera R."/>
            <person name="Alfaro M."/>
            <person name="Ramirez L."/>
            <person name="Pisabarro A.G."/>
            <person name="Kuo A."/>
            <person name="Tritt A."/>
            <person name="Lipzen A."/>
            <person name="He G."/>
            <person name="Yan M."/>
            <person name="Ng V."/>
            <person name="Cullen D."/>
            <person name="Martin F."/>
            <person name="Rosso M.-N."/>
            <person name="Henrissat B."/>
            <person name="Hibbett D."/>
            <person name="Martinez A.T."/>
            <person name="Grigoriev I.V."/>
        </authorList>
    </citation>
    <scope>NUCLEOTIDE SEQUENCE</scope>
    <source>
        <strain evidence="8">MF-IS2</strain>
    </source>
</reference>
<accession>A0A9P6BXK2</accession>
<feature type="domain" description="SET" evidence="6">
    <location>
        <begin position="42"/>
        <end position="310"/>
    </location>
</feature>
<dbReference type="PANTHER" id="PTHR12197:SF251">
    <property type="entry name" value="EG:BACR7C10.4 PROTEIN"/>
    <property type="match status" value="1"/>
</dbReference>
<dbReference type="InterPro" id="IPR002893">
    <property type="entry name" value="Znf_MYND"/>
</dbReference>
<dbReference type="PROSITE" id="PS50280">
    <property type="entry name" value="SET"/>
    <property type="match status" value="1"/>
</dbReference>
<evidence type="ECO:0000256" key="2">
    <source>
        <dbReference type="ARBA" id="ARBA00022771"/>
    </source>
</evidence>
<dbReference type="InterPro" id="IPR046341">
    <property type="entry name" value="SET_dom_sf"/>
</dbReference>
<evidence type="ECO:0000259" key="6">
    <source>
        <dbReference type="PROSITE" id="PS50280"/>
    </source>
</evidence>
<evidence type="ECO:0000256" key="1">
    <source>
        <dbReference type="ARBA" id="ARBA00022723"/>
    </source>
</evidence>
<evidence type="ECO:0000313" key="8">
    <source>
        <dbReference type="EMBL" id="KAF9441593.1"/>
    </source>
</evidence>
<organism evidence="8 9">
    <name type="scientific">Macrolepiota fuliginosa MF-IS2</name>
    <dbReference type="NCBI Taxonomy" id="1400762"/>
    <lineage>
        <taxon>Eukaryota</taxon>
        <taxon>Fungi</taxon>
        <taxon>Dikarya</taxon>
        <taxon>Basidiomycota</taxon>
        <taxon>Agaricomycotina</taxon>
        <taxon>Agaricomycetes</taxon>
        <taxon>Agaricomycetidae</taxon>
        <taxon>Agaricales</taxon>
        <taxon>Agaricineae</taxon>
        <taxon>Agaricaceae</taxon>
        <taxon>Macrolepiota</taxon>
    </lineage>
</organism>
<dbReference type="SUPFAM" id="SSF82199">
    <property type="entry name" value="SET domain"/>
    <property type="match status" value="1"/>
</dbReference>
<dbReference type="EMBL" id="MU151847">
    <property type="protein sequence ID" value="KAF9441593.1"/>
    <property type="molecule type" value="Genomic_DNA"/>
</dbReference>
<keyword evidence="2 4" id="KW-0863">Zinc-finger</keyword>
<dbReference type="Pfam" id="PF00856">
    <property type="entry name" value="SET"/>
    <property type="match status" value="1"/>
</dbReference>
<evidence type="ECO:0000256" key="4">
    <source>
        <dbReference type="PROSITE-ProRule" id="PRU00134"/>
    </source>
</evidence>
<comment type="caution">
    <text evidence="8">The sequence shown here is derived from an EMBL/GenBank/DDBJ whole genome shotgun (WGS) entry which is preliminary data.</text>
</comment>
<dbReference type="Proteomes" id="UP000807342">
    <property type="component" value="Unassembled WGS sequence"/>
</dbReference>